<dbReference type="InterPro" id="IPR018109">
    <property type="entry name" value="Folylpolyglutamate_synth_CS"/>
</dbReference>
<dbReference type="InterPro" id="IPR036615">
    <property type="entry name" value="Mur_ligase_C_dom_sf"/>
</dbReference>
<dbReference type="PANTHER" id="PTHR23135">
    <property type="entry name" value="MUR LIGASE FAMILY MEMBER"/>
    <property type="match status" value="1"/>
</dbReference>
<comment type="caution">
    <text evidence="6">The sequence shown here is derived from an EMBL/GenBank/DDBJ whole genome shotgun (WGS) entry which is preliminary data.</text>
</comment>
<dbReference type="SUPFAM" id="SSF53623">
    <property type="entry name" value="MurD-like peptide ligases, catalytic domain"/>
    <property type="match status" value="1"/>
</dbReference>
<dbReference type="Proteomes" id="UP000033818">
    <property type="component" value="Unassembled WGS sequence"/>
</dbReference>
<evidence type="ECO:0000313" key="6">
    <source>
        <dbReference type="EMBL" id="KKU38986.1"/>
    </source>
</evidence>
<evidence type="ECO:0000256" key="2">
    <source>
        <dbReference type="ARBA" id="ARBA00022741"/>
    </source>
</evidence>
<dbReference type="AlphaFoldDB" id="A0A0G1Q1J8"/>
<evidence type="ECO:0000313" key="7">
    <source>
        <dbReference type="Proteomes" id="UP000033818"/>
    </source>
</evidence>
<dbReference type="PROSITE" id="PS01011">
    <property type="entry name" value="FOLYLPOLYGLU_SYNT_1"/>
    <property type="match status" value="1"/>
</dbReference>
<feature type="domain" description="Mur ligase central" evidence="5">
    <location>
        <begin position="52"/>
        <end position="200"/>
    </location>
</feature>
<evidence type="ECO:0000256" key="1">
    <source>
        <dbReference type="ARBA" id="ARBA00022598"/>
    </source>
</evidence>
<feature type="domain" description="Mur ligase C-terminal" evidence="4">
    <location>
        <begin position="266"/>
        <end position="384"/>
    </location>
</feature>
<keyword evidence="2" id="KW-0547">Nucleotide-binding</keyword>
<evidence type="ECO:0000259" key="5">
    <source>
        <dbReference type="Pfam" id="PF08245"/>
    </source>
</evidence>
<dbReference type="EMBL" id="LCMO01000018">
    <property type="protein sequence ID" value="KKU38986.1"/>
    <property type="molecule type" value="Genomic_DNA"/>
</dbReference>
<dbReference type="Pfam" id="PF02875">
    <property type="entry name" value="Mur_ligase_C"/>
    <property type="match status" value="1"/>
</dbReference>
<evidence type="ECO:0000256" key="3">
    <source>
        <dbReference type="ARBA" id="ARBA00022840"/>
    </source>
</evidence>
<dbReference type="InterPro" id="IPR004101">
    <property type="entry name" value="Mur_ligase_C"/>
</dbReference>
<reference evidence="6 7" key="1">
    <citation type="journal article" date="2015" name="Nature">
        <title>rRNA introns, odd ribosomes, and small enigmatic genomes across a large radiation of phyla.</title>
        <authorList>
            <person name="Brown C.T."/>
            <person name="Hug L.A."/>
            <person name="Thomas B.C."/>
            <person name="Sharon I."/>
            <person name="Castelle C.J."/>
            <person name="Singh A."/>
            <person name="Wilkins M.J."/>
            <person name="Williams K.H."/>
            <person name="Banfield J.F."/>
        </authorList>
    </citation>
    <scope>NUCLEOTIDE SEQUENCE [LARGE SCALE GENOMIC DNA]</scope>
</reference>
<dbReference type="SUPFAM" id="SSF53244">
    <property type="entry name" value="MurD-like peptide ligases, peptide-binding domain"/>
    <property type="match status" value="1"/>
</dbReference>
<proteinExistence type="predicted"/>
<organism evidence="6 7">
    <name type="scientific">Candidatus Azambacteria bacterium GW2011_GWB2_46_37</name>
    <dbReference type="NCBI Taxonomy" id="1618618"/>
    <lineage>
        <taxon>Bacteria</taxon>
        <taxon>Candidatus Azamiibacteriota</taxon>
    </lineage>
</organism>
<dbReference type="InterPro" id="IPR013221">
    <property type="entry name" value="Mur_ligase_cen"/>
</dbReference>
<accession>A0A0G1Q1J8</accession>
<dbReference type="GO" id="GO:0005524">
    <property type="term" value="F:ATP binding"/>
    <property type="evidence" value="ECO:0007669"/>
    <property type="project" value="UniProtKB-KW"/>
</dbReference>
<gene>
    <name evidence="6" type="ORF">UX53_C0018G0007</name>
</gene>
<dbReference type="InterPro" id="IPR036565">
    <property type="entry name" value="Mur-like_cat_sf"/>
</dbReference>
<dbReference type="GO" id="GO:0004326">
    <property type="term" value="F:tetrahydrofolylpolyglutamate synthase activity"/>
    <property type="evidence" value="ECO:0007669"/>
    <property type="project" value="InterPro"/>
</dbReference>
<dbReference type="Gene3D" id="3.40.1190.10">
    <property type="entry name" value="Mur-like, catalytic domain"/>
    <property type="match status" value="1"/>
</dbReference>
<name>A0A0G1Q1J8_9BACT</name>
<keyword evidence="1 6" id="KW-0436">Ligase</keyword>
<keyword evidence="3" id="KW-0067">ATP-binding</keyword>
<evidence type="ECO:0000259" key="4">
    <source>
        <dbReference type="Pfam" id="PF02875"/>
    </source>
</evidence>
<dbReference type="Pfam" id="PF08245">
    <property type="entry name" value="Mur_ligase_M"/>
    <property type="match status" value="1"/>
</dbReference>
<dbReference type="Gene3D" id="3.90.190.20">
    <property type="entry name" value="Mur ligase, C-terminal domain"/>
    <property type="match status" value="1"/>
</dbReference>
<protein>
    <submittedName>
        <fullName evidence="6">UDP-N-acetylmuramoyl-L-alanyl-D-glutamate-2, 6-diaminopimelate ligase</fullName>
    </submittedName>
</protein>
<dbReference type="PANTHER" id="PTHR23135:SF4">
    <property type="entry name" value="UDP-N-ACETYLMURAMOYL-L-ALANYL-D-GLUTAMATE--2,6-DIAMINOPIMELATE LIGASE MURE HOMOLOG, CHLOROPLASTIC"/>
    <property type="match status" value="1"/>
</dbReference>
<sequence>MNPLLEKLLDFGRLIVPQPVFDALQPYYHQGLAYLAAIWYGFPTRNMTVIGVTGTNGKSTVVFMLDKILSAAGYKTASLSTIQFKIGELEWPNNLKMTMPGRFAIQEFLNKALFSGCKYAVLEVTSQGIVQSRHLFIDFAAAVLTNLSPEHIEAHGGFENYKAAKLELFKTTKKIHVLPEAVPELKEFYDVPAEQKIFFSPAKNDLDLKLKLAGDFNLTNALAAAAAARALGVTDAIIKYALENIETIPGRTENVKLQTPEGEFPKDFQVIIDYAHTPEALEALYKTFSPAAPLVCVFGSAGGGRDKWKRPEFGKIASKYCMRIILTDEDPYEENPNQIIAEIEAGITAEKKSATSKILDRREAIKTAILSAKPGDAILITGKGSEELIIIGKNKIPWSDQRVVKETLNELWHPAKK</sequence>